<dbReference type="SUPFAM" id="SSF56327">
    <property type="entry name" value="LDH C-terminal domain-like"/>
    <property type="match status" value="1"/>
</dbReference>
<evidence type="ECO:0000256" key="8">
    <source>
        <dbReference type="ARBA" id="ARBA00048313"/>
    </source>
</evidence>
<feature type="binding site" evidence="9">
    <location>
        <begin position="38"/>
        <end position="44"/>
    </location>
    <ligand>
        <name>NAD(+)</name>
        <dbReference type="ChEBI" id="CHEBI:57540"/>
    </ligand>
</feature>
<dbReference type="Gene3D" id="3.90.110.10">
    <property type="entry name" value="Lactate dehydrogenase/glycoside hydrolase, family 4, C-terminal"/>
    <property type="match status" value="1"/>
</dbReference>
<sequence length="344" mass="37423">MKMKWLHAGRKLLCGAGNPNLKNPFRAHVRGLKICLLGAKGTVGQPVSLMVKQSQWFEEVALYDQSSCRGLAIELNHIDTPCLVTSYEGEEGLKQALKGSNVVVNMTRSSLKPVTDKGDPFIDNAPATEQLSKFCAMHCPQAFHLVVTNPVNSMVPVTCEIYKKVNGCVDPARIFGFTTVNVLRASTFVADITQTPPETIKVPVIGGNTENTIVPILSKTEPCLNLSTEEKVRVTRAIQSAGQEAFKALEGKPSGLSTAYGITRMVENMAKAIFGEQGITECAYVMSNLIPDLRYFSSPVMLGPTGIQKILPLPELTNYESCLLQTAVETLKKDIQKGESYALS</sequence>
<dbReference type="Pfam" id="PF00056">
    <property type="entry name" value="Ldh_1_N"/>
    <property type="match status" value="1"/>
</dbReference>
<dbReference type="FunFam" id="3.40.50.720:FF:000268">
    <property type="entry name" value="Malate dehydrogenase"/>
    <property type="match status" value="1"/>
</dbReference>
<keyword evidence="14" id="KW-1185">Reference proteome</keyword>
<evidence type="ECO:0000256" key="2">
    <source>
        <dbReference type="ARBA" id="ARBA00011738"/>
    </source>
</evidence>
<dbReference type="Proteomes" id="UP001152798">
    <property type="component" value="Chromosome 6"/>
</dbReference>
<dbReference type="Gene3D" id="3.40.50.720">
    <property type="entry name" value="NAD(P)-binding Rossmann-like Domain"/>
    <property type="match status" value="1"/>
</dbReference>
<evidence type="ECO:0000259" key="11">
    <source>
        <dbReference type="Pfam" id="PF00056"/>
    </source>
</evidence>
<feature type="binding site" evidence="9">
    <location>
        <position position="124"/>
    </location>
    <ligand>
        <name>NAD(+)</name>
        <dbReference type="ChEBI" id="CHEBI:57540"/>
    </ligand>
</feature>
<keyword evidence="7 9" id="KW-0520">NAD</keyword>
<evidence type="ECO:0000256" key="9">
    <source>
        <dbReference type="PIRSR" id="PIRSR000102-3"/>
    </source>
</evidence>
<dbReference type="SUPFAM" id="SSF51735">
    <property type="entry name" value="NAD(P)-binding Rossmann-fold domains"/>
    <property type="match status" value="1"/>
</dbReference>
<comment type="similarity">
    <text evidence="1">Belongs to the LDH/MDH superfamily. MDH type 1 family.</text>
</comment>
<evidence type="ECO:0000256" key="1">
    <source>
        <dbReference type="ARBA" id="ARBA00008824"/>
    </source>
</evidence>
<organism evidence="13 14">
    <name type="scientific">Nezara viridula</name>
    <name type="common">Southern green stink bug</name>
    <name type="synonym">Cimex viridulus</name>
    <dbReference type="NCBI Taxonomy" id="85310"/>
    <lineage>
        <taxon>Eukaryota</taxon>
        <taxon>Metazoa</taxon>
        <taxon>Ecdysozoa</taxon>
        <taxon>Arthropoda</taxon>
        <taxon>Hexapoda</taxon>
        <taxon>Insecta</taxon>
        <taxon>Pterygota</taxon>
        <taxon>Neoptera</taxon>
        <taxon>Paraneoptera</taxon>
        <taxon>Hemiptera</taxon>
        <taxon>Heteroptera</taxon>
        <taxon>Panheteroptera</taxon>
        <taxon>Pentatomomorpha</taxon>
        <taxon>Pentatomoidea</taxon>
        <taxon>Pentatomidae</taxon>
        <taxon>Pentatominae</taxon>
        <taxon>Nezara</taxon>
    </lineage>
</organism>
<protein>
    <recommendedName>
        <fullName evidence="4">Malate dehydrogenase, mitochondrial</fullName>
        <ecNumber evidence="3">1.1.1.37</ecNumber>
    </recommendedName>
</protein>
<dbReference type="InterPro" id="IPR015955">
    <property type="entry name" value="Lactate_DH/Glyco_Ohase_4_C"/>
</dbReference>
<evidence type="ECO:0000256" key="4">
    <source>
        <dbReference type="ARBA" id="ARBA00016075"/>
    </source>
</evidence>
<feature type="binding site" evidence="9">
    <location>
        <begin position="147"/>
        <end position="149"/>
    </location>
    <ligand>
        <name>NAD(+)</name>
        <dbReference type="ChEBI" id="CHEBI:57540"/>
    </ligand>
</feature>
<dbReference type="GO" id="GO:0070013">
    <property type="term" value="C:intracellular organelle lumen"/>
    <property type="evidence" value="ECO:0007669"/>
    <property type="project" value="UniProtKB-ARBA"/>
</dbReference>
<keyword evidence="6 10" id="KW-0560">Oxidoreductase</keyword>
<dbReference type="PANTHER" id="PTHR11540">
    <property type="entry name" value="MALATE AND LACTATE DEHYDROGENASE"/>
    <property type="match status" value="1"/>
</dbReference>
<evidence type="ECO:0000313" key="14">
    <source>
        <dbReference type="Proteomes" id="UP001152798"/>
    </source>
</evidence>
<feature type="domain" description="Lactate/malate dehydrogenase N-terminal" evidence="11">
    <location>
        <begin position="33"/>
        <end position="176"/>
    </location>
</feature>
<comment type="catalytic activity">
    <reaction evidence="8">
        <text>(S)-malate + NAD(+) = oxaloacetate + NADH + H(+)</text>
        <dbReference type="Rhea" id="RHEA:21432"/>
        <dbReference type="ChEBI" id="CHEBI:15378"/>
        <dbReference type="ChEBI" id="CHEBI:15589"/>
        <dbReference type="ChEBI" id="CHEBI:16452"/>
        <dbReference type="ChEBI" id="CHEBI:57540"/>
        <dbReference type="ChEBI" id="CHEBI:57945"/>
        <dbReference type="EC" id="1.1.1.37"/>
    </reaction>
</comment>
<dbReference type="EC" id="1.1.1.37" evidence="3"/>
<dbReference type="OrthoDB" id="755699at2759"/>
<dbReference type="PANTHER" id="PTHR11540:SF16">
    <property type="entry name" value="MALATE DEHYDROGENASE, MITOCHONDRIAL"/>
    <property type="match status" value="1"/>
</dbReference>
<dbReference type="InterPro" id="IPR001236">
    <property type="entry name" value="Lactate/malate_DH_N"/>
</dbReference>
<dbReference type="PIRSF" id="PIRSF000102">
    <property type="entry name" value="Lac_mal_DH"/>
    <property type="match status" value="1"/>
</dbReference>
<gene>
    <name evidence="13" type="ORF">NEZAVI_LOCUS14259</name>
</gene>
<evidence type="ECO:0000256" key="7">
    <source>
        <dbReference type="ARBA" id="ARBA00023027"/>
    </source>
</evidence>
<comment type="subunit">
    <text evidence="2">Homodimer.</text>
</comment>
<dbReference type="Pfam" id="PF02866">
    <property type="entry name" value="Ldh_1_C"/>
    <property type="match status" value="1"/>
</dbReference>
<evidence type="ECO:0000256" key="10">
    <source>
        <dbReference type="RuleBase" id="RU003369"/>
    </source>
</evidence>
<dbReference type="EMBL" id="OV725082">
    <property type="protein sequence ID" value="CAH1406277.1"/>
    <property type="molecule type" value="Genomic_DNA"/>
</dbReference>
<dbReference type="GO" id="GO:0019752">
    <property type="term" value="P:carboxylic acid metabolic process"/>
    <property type="evidence" value="ECO:0007669"/>
    <property type="project" value="InterPro"/>
</dbReference>
<dbReference type="FunFam" id="3.90.110.10:FF:000009">
    <property type="entry name" value="Malate dehydrogenase"/>
    <property type="match status" value="1"/>
</dbReference>
<dbReference type="GO" id="GO:0005739">
    <property type="term" value="C:mitochondrion"/>
    <property type="evidence" value="ECO:0007669"/>
    <property type="project" value="TreeGrafter"/>
</dbReference>
<evidence type="ECO:0000313" key="13">
    <source>
        <dbReference type="EMBL" id="CAH1406277.1"/>
    </source>
</evidence>
<dbReference type="GO" id="GO:0006099">
    <property type="term" value="P:tricarboxylic acid cycle"/>
    <property type="evidence" value="ECO:0007669"/>
    <property type="project" value="UniProtKB-KW"/>
</dbReference>
<dbReference type="GO" id="GO:0030060">
    <property type="term" value="F:L-malate dehydrogenase (NAD+) activity"/>
    <property type="evidence" value="ECO:0007669"/>
    <property type="project" value="UniProtKB-EC"/>
</dbReference>
<evidence type="ECO:0000256" key="3">
    <source>
        <dbReference type="ARBA" id="ARBA00012995"/>
    </source>
</evidence>
<dbReference type="InterPro" id="IPR036291">
    <property type="entry name" value="NAD(P)-bd_dom_sf"/>
</dbReference>
<evidence type="ECO:0000259" key="12">
    <source>
        <dbReference type="Pfam" id="PF02866"/>
    </source>
</evidence>
<name>A0A9P0HRD3_NEZVI</name>
<dbReference type="InterPro" id="IPR001557">
    <property type="entry name" value="L-lactate/malate_DH"/>
</dbReference>
<dbReference type="InterPro" id="IPR022383">
    <property type="entry name" value="Lactate/malate_DH_C"/>
</dbReference>
<dbReference type="AlphaFoldDB" id="A0A9P0HRD3"/>
<evidence type="ECO:0000256" key="6">
    <source>
        <dbReference type="ARBA" id="ARBA00023002"/>
    </source>
</evidence>
<feature type="domain" description="Lactate/malate dehydrogenase C-terminal" evidence="12">
    <location>
        <begin position="178"/>
        <end position="340"/>
    </location>
</feature>
<reference evidence="13" key="1">
    <citation type="submission" date="2022-01" db="EMBL/GenBank/DDBJ databases">
        <authorList>
            <person name="King R."/>
        </authorList>
    </citation>
    <scope>NUCLEOTIDE SEQUENCE</scope>
</reference>
<accession>A0A9P0HRD3</accession>
<evidence type="ECO:0000256" key="5">
    <source>
        <dbReference type="ARBA" id="ARBA00022532"/>
    </source>
</evidence>
<keyword evidence="5" id="KW-0816">Tricarboxylic acid cycle</keyword>
<feature type="binding site" evidence="9">
    <location>
        <position position="64"/>
    </location>
    <ligand>
        <name>NAD(+)</name>
        <dbReference type="ChEBI" id="CHEBI:57540"/>
    </ligand>
</feature>
<proteinExistence type="inferred from homology"/>